<keyword evidence="2 3" id="KW-0326">Glycosidase</keyword>
<feature type="transmembrane region" description="Helical" evidence="5">
    <location>
        <begin position="15"/>
        <end position="36"/>
    </location>
</feature>
<dbReference type="PANTHER" id="PTHR46066:SF2">
    <property type="entry name" value="CHITINASE DOMAIN-CONTAINING PROTEIN 1"/>
    <property type="match status" value="1"/>
</dbReference>
<dbReference type="InterPro" id="IPR011583">
    <property type="entry name" value="Chitinase_II/V-like_cat"/>
</dbReference>
<dbReference type="PANTHER" id="PTHR46066">
    <property type="entry name" value="CHITINASE DOMAIN-CONTAINING PROTEIN 1 FAMILY MEMBER"/>
    <property type="match status" value="1"/>
</dbReference>
<name>A0ABW4RD04_9BACL</name>
<dbReference type="SUPFAM" id="SSF51445">
    <property type="entry name" value="(Trans)glycosidases"/>
    <property type="match status" value="1"/>
</dbReference>
<dbReference type="Gene3D" id="3.30.457.10">
    <property type="entry name" value="Copper amine oxidase-like, N-terminal domain"/>
    <property type="match status" value="1"/>
</dbReference>
<protein>
    <submittedName>
        <fullName evidence="7">Glycosyl hydrolase family 18 protein</fullName>
    </submittedName>
</protein>
<dbReference type="Gene3D" id="3.20.20.80">
    <property type="entry name" value="Glycosidases"/>
    <property type="match status" value="1"/>
</dbReference>
<keyword evidence="1 3" id="KW-0378">Hydrolase</keyword>
<keyword evidence="5" id="KW-1133">Transmembrane helix</keyword>
<keyword evidence="5" id="KW-0472">Membrane</keyword>
<dbReference type="Pfam" id="PF00704">
    <property type="entry name" value="Glyco_hydro_18"/>
    <property type="match status" value="1"/>
</dbReference>
<feature type="domain" description="GH18" evidence="6">
    <location>
        <begin position="254"/>
        <end position="570"/>
    </location>
</feature>
<proteinExistence type="inferred from homology"/>
<comment type="caution">
    <text evidence="7">The sequence shown here is derived from an EMBL/GenBank/DDBJ whole genome shotgun (WGS) entry which is preliminary data.</text>
</comment>
<dbReference type="EMBL" id="JBHUEH010000005">
    <property type="protein sequence ID" value="MFD1884111.1"/>
    <property type="molecule type" value="Genomic_DNA"/>
</dbReference>
<accession>A0ABW4RD04</accession>
<dbReference type="InterPro" id="IPR036582">
    <property type="entry name" value="Mao_N_sf"/>
</dbReference>
<keyword evidence="5" id="KW-0812">Transmembrane</keyword>
<dbReference type="PROSITE" id="PS01095">
    <property type="entry name" value="GH18_1"/>
    <property type="match status" value="1"/>
</dbReference>
<comment type="similarity">
    <text evidence="4">Belongs to the glycosyl hydrolase 18 family.</text>
</comment>
<evidence type="ECO:0000256" key="1">
    <source>
        <dbReference type="ARBA" id="ARBA00022801"/>
    </source>
</evidence>
<dbReference type="InterPro" id="IPR001579">
    <property type="entry name" value="Glyco_hydro_18_chit_AS"/>
</dbReference>
<dbReference type="SUPFAM" id="SSF55383">
    <property type="entry name" value="Copper amine oxidase, domain N"/>
    <property type="match status" value="1"/>
</dbReference>
<dbReference type="InterPro" id="IPR017853">
    <property type="entry name" value="GH"/>
</dbReference>
<evidence type="ECO:0000256" key="5">
    <source>
        <dbReference type="SAM" id="Phobius"/>
    </source>
</evidence>
<gene>
    <name evidence="7" type="ORF">ACFSC9_01070</name>
</gene>
<dbReference type="GO" id="GO:0016787">
    <property type="term" value="F:hydrolase activity"/>
    <property type="evidence" value="ECO:0007669"/>
    <property type="project" value="UniProtKB-KW"/>
</dbReference>
<keyword evidence="8" id="KW-1185">Reference proteome</keyword>
<dbReference type="Pfam" id="PF07833">
    <property type="entry name" value="Cu_amine_oxidN1"/>
    <property type="match status" value="1"/>
</dbReference>
<evidence type="ECO:0000313" key="8">
    <source>
        <dbReference type="Proteomes" id="UP001597233"/>
    </source>
</evidence>
<evidence type="ECO:0000313" key="7">
    <source>
        <dbReference type="EMBL" id="MFD1884111.1"/>
    </source>
</evidence>
<evidence type="ECO:0000259" key="6">
    <source>
        <dbReference type="PROSITE" id="PS51910"/>
    </source>
</evidence>
<dbReference type="Proteomes" id="UP001597233">
    <property type="component" value="Unassembled WGS sequence"/>
</dbReference>
<dbReference type="RefSeq" id="WP_347326958.1">
    <property type="nucleotide sequence ID" value="NZ_JBCGUH010000018.1"/>
</dbReference>
<reference evidence="8" key="1">
    <citation type="journal article" date="2019" name="Int. J. Syst. Evol. Microbiol.">
        <title>The Global Catalogue of Microorganisms (GCM) 10K type strain sequencing project: providing services to taxonomists for standard genome sequencing and annotation.</title>
        <authorList>
            <consortium name="The Broad Institute Genomics Platform"/>
            <consortium name="The Broad Institute Genome Sequencing Center for Infectious Disease"/>
            <person name="Wu L."/>
            <person name="Ma J."/>
        </authorList>
    </citation>
    <scope>NUCLEOTIDE SEQUENCE [LARGE SCALE GENOMIC DNA]</scope>
    <source>
        <strain evidence="8">CCUG 54950</strain>
    </source>
</reference>
<dbReference type="InterPro" id="IPR001223">
    <property type="entry name" value="Glyco_hydro18_cat"/>
</dbReference>
<evidence type="ECO:0000256" key="4">
    <source>
        <dbReference type="RuleBase" id="RU004453"/>
    </source>
</evidence>
<dbReference type="Gene3D" id="3.10.50.10">
    <property type="match status" value="1"/>
</dbReference>
<organism evidence="7 8">
    <name type="scientific">Paenibacillus wenxiniae</name>
    <dbReference type="NCBI Taxonomy" id="1636843"/>
    <lineage>
        <taxon>Bacteria</taxon>
        <taxon>Bacillati</taxon>
        <taxon>Bacillota</taxon>
        <taxon>Bacilli</taxon>
        <taxon>Bacillales</taxon>
        <taxon>Paenibacillaceae</taxon>
        <taxon>Paenibacillus</taxon>
    </lineage>
</organism>
<evidence type="ECO:0000256" key="3">
    <source>
        <dbReference type="RuleBase" id="RU000489"/>
    </source>
</evidence>
<dbReference type="PROSITE" id="PS51910">
    <property type="entry name" value="GH18_2"/>
    <property type="match status" value="1"/>
</dbReference>
<dbReference type="InterPro" id="IPR012854">
    <property type="entry name" value="Cu_amine_oxidase-like_N"/>
</dbReference>
<evidence type="ECO:0000256" key="2">
    <source>
        <dbReference type="ARBA" id="ARBA00023295"/>
    </source>
</evidence>
<dbReference type="SMART" id="SM00636">
    <property type="entry name" value="Glyco_18"/>
    <property type="match status" value="1"/>
</dbReference>
<sequence length="570" mass="64532">MTRQRRSRTRRSRMIKWWIAVWMLIIAAGLAAFLILPNPLHEQPDWKGLKKPIFVQGVLMNEPAYGTGESLQLPLSVVQEQINGNIHYEQATRSVILTTGHNIMQLQEGSKTANLNMKSVQLRVAPQQAGDIVYIPIAPLKHIYHIDVYEDSQTGAVILMRAGDRIQYAHVATEDQDGTIPMRAAASIHSRIYADVTAAQRLRIWETGEQWVLAQLDNGVSGYIQRDHIALADLVTVPVPNIPNNRKENDWRGKKVNLAWEAVYERRIDPHSIGELPGVNVLSPTWFEMIDSKGNVRSKADMEYVNWAHNRNKEVWALLSNGFDADRTTVALGTYENRSRIIAQMLEYASMYQLDGINIDFESVHTSDGPNVVQFIRELKPLATQRDLVLSMDVTPKSNSELWSKFLDRRALAPSLDYMMLMAYDEHWASSPKSGSVASLPWVENAVQRVLQEDEVPADKLILGVPLYTRVWTEQQQNGKTKVSSRALGMQRVANLIEQKKLKPVYDQTTGQNYVEYKENGTTQKIWIEDETSLKARVQLANKLGLAGIASWTRGLGDDRAWDTLATIKK</sequence>
<dbReference type="InterPro" id="IPR029070">
    <property type="entry name" value="Chitinase_insertion_sf"/>
</dbReference>